<gene>
    <name evidence="3" type="ORF">FC60_GL000826</name>
</gene>
<feature type="domain" description="AB hydrolase-1" evidence="2">
    <location>
        <begin position="22"/>
        <end position="253"/>
    </location>
</feature>
<dbReference type="PANTHER" id="PTHR43798">
    <property type="entry name" value="MONOACYLGLYCEROL LIPASE"/>
    <property type="match status" value="1"/>
</dbReference>
<reference evidence="3 4" key="1">
    <citation type="journal article" date="2015" name="Genome Announc.">
        <title>Expanding the biotechnology potential of lactobacilli through comparative genomics of 213 strains and associated genera.</title>
        <authorList>
            <person name="Sun Z."/>
            <person name="Harris H.M."/>
            <person name="McCann A."/>
            <person name="Guo C."/>
            <person name="Argimon S."/>
            <person name="Zhang W."/>
            <person name="Yang X."/>
            <person name="Jeffery I.B."/>
            <person name="Cooney J.C."/>
            <person name="Kagawa T.F."/>
            <person name="Liu W."/>
            <person name="Song Y."/>
            <person name="Salvetti E."/>
            <person name="Wrobel A."/>
            <person name="Rasinkangas P."/>
            <person name="Parkhill J."/>
            <person name="Rea M.C."/>
            <person name="O'Sullivan O."/>
            <person name="Ritari J."/>
            <person name="Douillard F.P."/>
            <person name="Paul Ross R."/>
            <person name="Yang R."/>
            <person name="Briner A.E."/>
            <person name="Felis G.E."/>
            <person name="de Vos W.M."/>
            <person name="Barrangou R."/>
            <person name="Klaenhammer T.R."/>
            <person name="Caufield P.W."/>
            <person name="Cui Y."/>
            <person name="Zhang H."/>
            <person name="O'Toole P.W."/>
        </authorList>
    </citation>
    <scope>NUCLEOTIDE SEQUENCE [LARGE SCALE GENOMIC DNA]</scope>
    <source>
        <strain evidence="3 4">DSM 16045</strain>
    </source>
</reference>
<evidence type="ECO:0000259" key="2">
    <source>
        <dbReference type="Pfam" id="PF12697"/>
    </source>
</evidence>
<dbReference type="GO" id="GO:0016787">
    <property type="term" value="F:hydrolase activity"/>
    <property type="evidence" value="ECO:0007669"/>
    <property type="project" value="UniProtKB-KW"/>
</dbReference>
<keyword evidence="4" id="KW-1185">Reference proteome</keyword>
<keyword evidence="1 3" id="KW-0378">Hydrolase</keyword>
<dbReference type="GO" id="GO:0016020">
    <property type="term" value="C:membrane"/>
    <property type="evidence" value="ECO:0007669"/>
    <property type="project" value="TreeGrafter"/>
</dbReference>
<organism evidence="3 4">
    <name type="scientific">Limosilactobacillus gastricus DSM 16045</name>
    <dbReference type="NCBI Taxonomy" id="1423749"/>
    <lineage>
        <taxon>Bacteria</taxon>
        <taxon>Bacillati</taxon>
        <taxon>Bacillota</taxon>
        <taxon>Bacilli</taxon>
        <taxon>Lactobacillales</taxon>
        <taxon>Lactobacillaceae</taxon>
        <taxon>Limosilactobacillus</taxon>
    </lineage>
</organism>
<dbReference type="InterPro" id="IPR029058">
    <property type="entry name" value="AB_hydrolase_fold"/>
</dbReference>
<dbReference type="GO" id="GO:0016746">
    <property type="term" value="F:acyltransferase activity"/>
    <property type="evidence" value="ECO:0007669"/>
    <property type="project" value="UniProtKB-KW"/>
</dbReference>
<dbReference type="PANTHER" id="PTHR43798:SF31">
    <property type="entry name" value="AB HYDROLASE SUPERFAMILY PROTEIN YCLE"/>
    <property type="match status" value="1"/>
</dbReference>
<proteinExistence type="predicted"/>
<dbReference type="SUPFAM" id="SSF53474">
    <property type="entry name" value="alpha/beta-Hydrolases"/>
    <property type="match status" value="1"/>
</dbReference>
<dbReference type="InterPro" id="IPR050266">
    <property type="entry name" value="AB_hydrolase_sf"/>
</dbReference>
<name>A0A0R1V703_9LACO</name>
<dbReference type="Gene3D" id="3.40.50.1820">
    <property type="entry name" value="alpha/beta hydrolase"/>
    <property type="match status" value="1"/>
</dbReference>
<evidence type="ECO:0000313" key="3">
    <source>
        <dbReference type="EMBL" id="KRM01288.1"/>
    </source>
</evidence>
<keyword evidence="3" id="KW-0808">Transferase</keyword>
<dbReference type="Proteomes" id="UP000051739">
    <property type="component" value="Unassembled WGS sequence"/>
</dbReference>
<dbReference type="EMBL" id="AZFN01000020">
    <property type="protein sequence ID" value="KRM01288.1"/>
    <property type="molecule type" value="Genomic_DNA"/>
</dbReference>
<sequence>MTIKLRDGKRLNIHREGNGIPLVMIHGFGGYQQIWTDQWPLIDQLSLMGISYDLRDHGASSRDPHLTKVRTLVDDLAEFLQSYQLDRPILMGHSMGASIIYGLMQLYPEIDLRGVIAIDQSPKMISSPTWAYGYCGATRANYRLLLQTRGNVSETYQGLDSKVLNQLAIVKAQFPFDRRDHLPLLYDHARQDWRAGLVTTTTPTLLVTGQHSPYFNGDFVEVLKAQNACLQHVVVRQSGHCPMAEQPAIFNEAIRNFIQSLD</sequence>
<accession>A0A0R1V703</accession>
<keyword evidence="3" id="KW-0012">Acyltransferase</keyword>
<dbReference type="AlphaFoldDB" id="A0A0R1V703"/>
<dbReference type="PATRIC" id="fig|1423749.3.peg.832"/>
<dbReference type="RefSeq" id="WP_056937739.1">
    <property type="nucleotide sequence ID" value="NZ_AZFN01000020.1"/>
</dbReference>
<comment type="caution">
    <text evidence="3">The sequence shown here is derived from an EMBL/GenBank/DDBJ whole genome shotgun (WGS) entry which is preliminary data.</text>
</comment>
<dbReference type="Pfam" id="PF12697">
    <property type="entry name" value="Abhydrolase_6"/>
    <property type="match status" value="1"/>
</dbReference>
<evidence type="ECO:0000313" key="4">
    <source>
        <dbReference type="Proteomes" id="UP000051739"/>
    </source>
</evidence>
<dbReference type="InterPro" id="IPR000073">
    <property type="entry name" value="AB_hydrolase_1"/>
</dbReference>
<evidence type="ECO:0000256" key="1">
    <source>
        <dbReference type="ARBA" id="ARBA00022801"/>
    </source>
</evidence>
<protein>
    <submittedName>
        <fullName evidence="3">Putative hydrolase acyltransferase</fullName>
    </submittedName>
</protein>